<comment type="function">
    <text evidence="13">Catalyzes the ATP dependent decarboxylation of (R)-5-diphosphomevalonate to form isopentenyl diphosphate (IPP). Functions in the mevalonate (MVA) pathway leading to isopentenyl diphosphate (IPP), a key precursor for the biosynthesis of isoprenoids and sterol synthesis.</text>
</comment>
<accession>A0AAD1USV0</accession>
<evidence type="ECO:0000256" key="10">
    <source>
        <dbReference type="ARBA" id="ARBA00023221"/>
    </source>
</evidence>
<dbReference type="NCBIfam" id="TIGR01240">
    <property type="entry name" value="mevDPdecarb"/>
    <property type="match status" value="1"/>
</dbReference>
<dbReference type="PANTHER" id="PTHR10977">
    <property type="entry name" value="DIPHOSPHOMEVALONATE DECARBOXYLASE"/>
    <property type="match status" value="1"/>
</dbReference>
<dbReference type="GO" id="GO:0005524">
    <property type="term" value="F:ATP binding"/>
    <property type="evidence" value="ECO:0007669"/>
    <property type="project" value="UniProtKB-UniRule"/>
</dbReference>
<comment type="similarity">
    <text evidence="1 12 13">Belongs to the diphosphomevalonate decarboxylase family.</text>
</comment>
<dbReference type="InterPro" id="IPR014721">
    <property type="entry name" value="Ribsml_uS5_D2-typ_fold_subgr"/>
</dbReference>
<keyword evidence="11 12" id="KW-0456">Lyase</keyword>
<dbReference type="InterPro" id="IPR005935">
    <property type="entry name" value="Mev_decarb"/>
</dbReference>
<keyword evidence="5 12" id="KW-0067">ATP-binding</keyword>
<evidence type="ECO:0000256" key="12">
    <source>
        <dbReference type="PIRNR" id="PIRNR015950"/>
    </source>
</evidence>
<dbReference type="Pfam" id="PF22700">
    <property type="entry name" value="MVD-like_N"/>
    <property type="match status" value="1"/>
</dbReference>
<dbReference type="InterPro" id="IPR041431">
    <property type="entry name" value="Mvd1_C"/>
</dbReference>
<dbReference type="PIRSF" id="PIRSF015950">
    <property type="entry name" value="Mev_P_decrbx"/>
    <property type="match status" value="1"/>
</dbReference>
<evidence type="ECO:0000256" key="9">
    <source>
        <dbReference type="ARBA" id="ARBA00023166"/>
    </source>
</evidence>
<keyword evidence="10 13" id="KW-0753">Steroid metabolism</keyword>
<keyword evidence="4 12" id="KW-0547">Nucleotide-binding</keyword>
<evidence type="ECO:0000256" key="1">
    <source>
        <dbReference type="ARBA" id="ARBA00008831"/>
    </source>
</evidence>
<evidence type="ECO:0000256" key="5">
    <source>
        <dbReference type="ARBA" id="ARBA00022840"/>
    </source>
</evidence>
<dbReference type="SUPFAM" id="SSF54211">
    <property type="entry name" value="Ribosomal protein S5 domain 2-like"/>
    <property type="match status" value="1"/>
</dbReference>
<dbReference type="InterPro" id="IPR029765">
    <property type="entry name" value="Mev_diP_decarb"/>
</dbReference>
<dbReference type="GO" id="GO:0005829">
    <property type="term" value="C:cytosol"/>
    <property type="evidence" value="ECO:0007669"/>
    <property type="project" value="InterPro"/>
</dbReference>
<sequence length="420" mass="46494">MESSSDLPTWDGKILSLTAVSPINIALIKYWGKCDEIEIIPINSSLSITLNCDDLCSTTTVSLGESYEESELILNGKSEGFSDRIKRMLSFLTDSIPAEGAKAWDTVKGEEITIPKEDLLKMKVHVESTNNFPTASGVASSSSGLSCLALCLNKVYGCEMDLGECSRLARLGSGSACRSLFGGFVIWDKGFDLTNFEDIRNITPEQVLEASKNSKAIQVKDESHWDEIALVICVATSEKKKIASTKGMKDSVDTSEFLAYRATNIVPKRLENITKAIEDKDWNTFTEIIIKESNSLHASCLDTYPPIFYMNETTKNLASLTHDINQNFYEPVAAYTVDAGANCFLITKKKHLNYLIDLVSDVAGLDDSKIKFNFKDEIETEHNQIDGDLISKTLDPYRGKIELQQLIVTRVGKGCHFVAQ</sequence>
<keyword evidence="7 13" id="KW-0756">Sterol biosynthesis</keyword>
<evidence type="ECO:0000259" key="15">
    <source>
        <dbReference type="Pfam" id="PF22700"/>
    </source>
</evidence>
<dbReference type="Gene3D" id="3.30.70.890">
    <property type="entry name" value="GHMP kinase, C-terminal domain"/>
    <property type="match status" value="1"/>
</dbReference>
<dbReference type="InterPro" id="IPR036554">
    <property type="entry name" value="GHMP_kinase_C_sf"/>
</dbReference>
<evidence type="ECO:0000313" key="16">
    <source>
        <dbReference type="EMBL" id="CAI2370864.1"/>
    </source>
</evidence>
<comment type="caution">
    <text evidence="16">The sequence shown here is derived from an EMBL/GenBank/DDBJ whole genome shotgun (WGS) entry which is preliminary data.</text>
</comment>
<keyword evidence="9 13" id="KW-1207">Sterol metabolism</keyword>
<dbReference type="PANTHER" id="PTHR10977:SF3">
    <property type="entry name" value="DIPHOSPHOMEVALONATE DECARBOXYLASE"/>
    <property type="match status" value="1"/>
</dbReference>
<evidence type="ECO:0000256" key="11">
    <source>
        <dbReference type="ARBA" id="ARBA00023239"/>
    </source>
</evidence>
<dbReference type="GO" id="GO:0006695">
    <property type="term" value="P:cholesterol biosynthetic process"/>
    <property type="evidence" value="ECO:0007669"/>
    <property type="project" value="UniProtKB-KW"/>
</dbReference>
<evidence type="ECO:0000256" key="8">
    <source>
        <dbReference type="ARBA" id="ARBA00023098"/>
    </source>
</evidence>
<evidence type="ECO:0000256" key="13">
    <source>
        <dbReference type="RuleBase" id="RU363086"/>
    </source>
</evidence>
<gene>
    <name evidence="16" type="ORF">ECRASSUSDP1_LOCUS12183</name>
</gene>
<comment type="catalytic activity">
    <reaction evidence="12 13">
        <text>(R)-5-diphosphomevalonate + ATP = isopentenyl diphosphate + ADP + phosphate + CO2</text>
        <dbReference type="Rhea" id="RHEA:23732"/>
        <dbReference type="ChEBI" id="CHEBI:16526"/>
        <dbReference type="ChEBI" id="CHEBI:30616"/>
        <dbReference type="ChEBI" id="CHEBI:43474"/>
        <dbReference type="ChEBI" id="CHEBI:57557"/>
        <dbReference type="ChEBI" id="CHEBI:128769"/>
        <dbReference type="ChEBI" id="CHEBI:456216"/>
        <dbReference type="EC" id="4.1.1.33"/>
    </reaction>
</comment>
<keyword evidence="3 13" id="KW-0444">Lipid biosynthesis</keyword>
<evidence type="ECO:0000256" key="7">
    <source>
        <dbReference type="ARBA" id="ARBA00023011"/>
    </source>
</evidence>
<dbReference type="InterPro" id="IPR053859">
    <property type="entry name" value="MVD-like_N"/>
</dbReference>
<keyword evidence="17" id="KW-1185">Reference proteome</keyword>
<proteinExistence type="inferred from homology"/>
<dbReference type="Proteomes" id="UP001295684">
    <property type="component" value="Unassembled WGS sequence"/>
</dbReference>
<name>A0AAD1USV0_EUPCR</name>
<evidence type="ECO:0000259" key="14">
    <source>
        <dbReference type="Pfam" id="PF18376"/>
    </source>
</evidence>
<dbReference type="EC" id="4.1.1.33" evidence="2 12"/>
<feature type="domain" description="Diphosphomevalonate decarboxylase-like N-terminal" evidence="15">
    <location>
        <begin position="22"/>
        <end position="192"/>
    </location>
</feature>
<protein>
    <recommendedName>
        <fullName evidence="2 12">Diphosphomevalonate decarboxylase</fullName>
        <ecNumber evidence="2 12">4.1.1.33</ecNumber>
    </recommendedName>
</protein>
<evidence type="ECO:0000256" key="6">
    <source>
        <dbReference type="ARBA" id="ARBA00022955"/>
    </source>
</evidence>
<dbReference type="GO" id="GO:0004163">
    <property type="term" value="F:diphosphomevalonate decarboxylase activity"/>
    <property type="evidence" value="ECO:0007669"/>
    <property type="project" value="UniProtKB-UniRule"/>
</dbReference>
<evidence type="ECO:0000313" key="17">
    <source>
        <dbReference type="Proteomes" id="UP001295684"/>
    </source>
</evidence>
<keyword evidence="6 13" id="KW-0752">Steroid biosynthesis</keyword>
<evidence type="ECO:0000256" key="2">
    <source>
        <dbReference type="ARBA" id="ARBA00012296"/>
    </source>
</evidence>
<comment type="pathway">
    <text evidence="13">Steroid biosynthesis; cholesterol biosynthesis.</text>
</comment>
<organism evidence="16 17">
    <name type="scientific">Euplotes crassus</name>
    <dbReference type="NCBI Taxonomy" id="5936"/>
    <lineage>
        <taxon>Eukaryota</taxon>
        <taxon>Sar</taxon>
        <taxon>Alveolata</taxon>
        <taxon>Ciliophora</taxon>
        <taxon>Intramacronucleata</taxon>
        <taxon>Spirotrichea</taxon>
        <taxon>Hypotrichia</taxon>
        <taxon>Euplotida</taxon>
        <taxon>Euplotidae</taxon>
        <taxon>Moneuplotes</taxon>
    </lineage>
</organism>
<feature type="domain" description="Mvd1 C-terminal" evidence="14">
    <location>
        <begin position="231"/>
        <end position="416"/>
    </location>
</feature>
<dbReference type="EMBL" id="CAMPGE010012077">
    <property type="protein sequence ID" value="CAI2370864.1"/>
    <property type="molecule type" value="Genomic_DNA"/>
</dbReference>
<keyword evidence="13" id="KW-0152">Cholesterol biosynthesis</keyword>
<evidence type="ECO:0000256" key="4">
    <source>
        <dbReference type="ARBA" id="ARBA00022741"/>
    </source>
</evidence>
<reference evidence="16" key="1">
    <citation type="submission" date="2023-07" db="EMBL/GenBank/DDBJ databases">
        <authorList>
            <consortium name="AG Swart"/>
            <person name="Singh M."/>
            <person name="Singh A."/>
            <person name="Seah K."/>
            <person name="Emmerich C."/>
        </authorList>
    </citation>
    <scope>NUCLEOTIDE SEQUENCE</scope>
    <source>
        <strain evidence="16">DP1</strain>
    </source>
</reference>
<dbReference type="FunFam" id="3.30.230.10:FF:000072">
    <property type="entry name" value="Diphosphomevalonate decarboxylase"/>
    <property type="match status" value="1"/>
</dbReference>
<evidence type="ECO:0000256" key="3">
    <source>
        <dbReference type="ARBA" id="ARBA00022516"/>
    </source>
</evidence>
<keyword evidence="13" id="KW-0153">Cholesterol metabolism</keyword>
<dbReference type="GO" id="GO:0019287">
    <property type="term" value="P:isopentenyl diphosphate biosynthetic process, mevalonate pathway"/>
    <property type="evidence" value="ECO:0007669"/>
    <property type="project" value="UniProtKB-UniRule"/>
</dbReference>
<dbReference type="AlphaFoldDB" id="A0AAD1USV0"/>
<dbReference type="InterPro" id="IPR020568">
    <property type="entry name" value="Ribosomal_Su5_D2-typ_SF"/>
</dbReference>
<keyword evidence="8 12" id="KW-0443">Lipid metabolism</keyword>
<dbReference type="Pfam" id="PF18376">
    <property type="entry name" value="MDD_C"/>
    <property type="match status" value="1"/>
</dbReference>
<dbReference type="Gene3D" id="3.30.230.10">
    <property type="match status" value="1"/>
</dbReference>
<dbReference type="SUPFAM" id="SSF55060">
    <property type="entry name" value="GHMP Kinase, C-terminal domain"/>
    <property type="match status" value="1"/>
</dbReference>